<protein>
    <recommendedName>
        <fullName evidence="3">Lipoprotein</fullName>
    </recommendedName>
</protein>
<dbReference type="AlphaFoldDB" id="A0A1I7D2R8"/>
<gene>
    <name evidence="1" type="ORF">SAMN05192562_104344</name>
</gene>
<sequence length="115" mass="12506">MNVTKQALTCFSGKILSTGMVFLMISCGASPDVHVPEGKCDTIANYDIHYSRFDETAQQLAHGTGCFIRTDFSKTAPVRVNPVKGRMTIREALHTALAGTALKVTEQQANSMTVR</sequence>
<reference evidence="2" key="1">
    <citation type="submission" date="2016-10" db="EMBL/GenBank/DDBJ databases">
        <authorList>
            <person name="Varghese N."/>
            <person name="Submissions S."/>
        </authorList>
    </citation>
    <scope>NUCLEOTIDE SEQUENCE [LARGE SCALE GENOMIC DNA]</scope>
    <source>
        <strain evidence="2">Ah-143</strain>
    </source>
</reference>
<organism evidence="1 2">
    <name type="scientific">Kosakonia arachidis</name>
    <dbReference type="NCBI Taxonomy" id="551989"/>
    <lineage>
        <taxon>Bacteria</taxon>
        <taxon>Pseudomonadati</taxon>
        <taxon>Pseudomonadota</taxon>
        <taxon>Gammaproteobacteria</taxon>
        <taxon>Enterobacterales</taxon>
        <taxon>Enterobacteriaceae</taxon>
        <taxon>Kosakonia</taxon>
    </lineage>
</organism>
<keyword evidence="2" id="KW-1185">Reference proteome</keyword>
<dbReference type="OrthoDB" id="886764at2"/>
<proteinExistence type="predicted"/>
<name>A0A1I7D2R8_9ENTR</name>
<dbReference type="EMBL" id="FPAU01000004">
    <property type="protein sequence ID" value="SFU05990.1"/>
    <property type="molecule type" value="Genomic_DNA"/>
</dbReference>
<dbReference type="Gene3D" id="3.55.50.30">
    <property type="match status" value="1"/>
</dbReference>
<dbReference type="Proteomes" id="UP000199187">
    <property type="component" value="Unassembled WGS sequence"/>
</dbReference>
<evidence type="ECO:0000313" key="2">
    <source>
        <dbReference type="Proteomes" id="UP000199187"/>
    </source>
</evidence>
<dbReference type="RefSeq" id="WP_090123395.1">
    <property type="nucleotide sequence ID" value="NZ_CP045300.1"/>
</dbReference>
<evidence type="ECO:0008006" key="3">
    <source>
        <dbReference type="Google" id="ProtNLM"/>
    </source>
</evidence>
<accession>A0A1I7D2R8</accession>
<evidence type="ECO:0000313" key="1">
    <source>
        <dbReference type="EMBL" id="SFU05990.1"/>
    </source>
</evidence>
<dbReference type="PROSITE" id="PS51257">
    <property type="entry name" value="PROKAR_LIPOPROTEIN"/>
    <property type="match status" value="1"/>
</dbReference>